<dbReference type="Gene3D" id="3.40.50.2000">
    <property type="entry name" value="Glycogen Phosphorylase B"/>
    <property type="match status" value="2"/>
</dbReference>
<dbReference type="PANTHER" id="PTHR45947:SF3">
    <property type="entry name" value="SULFOQUINOVOSYL TRANSFERASE SQD2"/>
    <property type="match status" value="1"/>
</dbReference>
<organism evidence="3 4">
    <name type="scientific">Mesorhizobium shangrilense</name>
    <dbReference type="NCBI Taxonomy" id="460060"/>
    <lineage>
        <taxon>Bacteria</taxon>
        <taxon>Pseudomonadati</taxon>
        <taxon>Pseudomonadota</taxon>
        <taxon>Alphaproteobacteria</taxon>
        <taxon>Hyphomicrobiales</taxon>
        <taxon>Phyllobacteriaceae</taxon>
        <taxon>Mesorhizobium</taxon>
    </lineage>
</organism>
<sequence>MRIAIFSDNFHPEIGGIQDSIEALAKALGQRGHAIDFYVPHYGRREFERINAAPVELNLGPRIRVHRLHSVPFPSSTKQSRAVFPLPASWLRLPPAARPDVIHTQTFFGAGLSALLAGRRLGIPVAGTNHTAIKAFGSYLPFGMDAAAAYVLWYYNRCDFVTAPSLSVFNELGQDRLRRPLEVVSNPIATDIFRPVSPAMKRKLRTALHLHGPTIVYAGRLGSEKNIDPILHALALLKQRVPSAELVIAGHGSQERHLRALVQRLCLQPSVRFVGTLPKSDLAELFQASDVFVTMSTSETQGIALLQAMACGIPVIGANARALPEFIANDRGFLVEASDVASLADRLADLLGHSDLRSRLGRGGASYVKQFATERIADQWEHHYQLLIERKTSDERSHQDQLCRASV</sequence>
<dbReference type="GO" id="GO:0016757">
    <property type="term" value="F:glycosyltransferase activity"/>
    <property type="evidence" value="ECO:0007669"/>
    <property type="project" value="UniProtKB-KW"/>
</dbReference>
<dbReference type="EMBL" id="JBEWSZ010000002">
    <property type="protein sequence ID" value="MET2831017.1"/>
    <property type="molecule type" value="Genomic_DNA"/>
</dbReference>
<protein>
    <submittedName>
        <fullName evidence="3">Glycosyltransferase</fullName>
        <ecNumber evidence="3">2.4.-.-</ecNumber>
    </submittedName>
</protein>
<dbReference type="InterPro" id="IPR028098">
    <property type="entry name" value="Glyco_trans_4-like_N"/>
</dbReference>
<comment type="caution">
    <text evidence="3">The sequence shown here is derived from an EMBL/GenBank/DDBJ whole genome shotgun (WGS) entry which is preliminary data.</text>
</comment>
<reference evidence="3 4" key="1">
    <citation type="submission" date="2024-06" db="EMBL/GenBank/DDBJ databases">
        <authorList>
            <person name="Kim D.-U."/>
        </authorList>
    </citation>
    <scope>NUCLEOTIDE SEQUENCE [LARGE SCALE GENOMIC DNA]</scope>
    <source>
        <strain evidence="3 4">KACC15460</strain>
    </source>
</reference>
<evidence type="ECO:0000313" key="3">
    <source>
        <dbReference type="EMBL" id="MET2831017.1"/>
    </source>
</evidence>
<proteinExistence type="predicted"/>
<dbReference type="Pfam" id="PF13439">
    <property type="entry name" value="Glyco_transf_4"/>
    <property type="match status" value="1"/>
</dbReference>
<dbReference type="Proteomes" id="UP001548832">
    <property type="component" value="Unassembled WGS sequence"/>
</dbReference>
<dbReference type="EC" id="2.4.-.-" evidence="3"/>
<dbReference type="InterPro" id="IPR001296">
    <property type="entry name" value="Glyco_trans_1"/>
</dbReference>
<feature type="domain" description="Glycosyl transferase family 1" evidence="1">
    <location>
        <begin position="212"/>
        <end position="364"/>
    </location>
</feature>
<keyword evidence="3" id="KW-0808">Transferase</keyword>
<accession>A0ABV2DLX6</accession>
<dbReference type="Pfam" id="PF00534">
    <property type="entry name" value="Glycos_transf_1"/>
    <property type="match status" value="1"/>
</dbReference>
<keyword evidence="4" id="KW-1185">Reference proteome</keyword>
<dbReference type="InterPro" id="IPR050194">
    <property type="entry name" value="Glycosyltransferase_grp1"/>
</dbReference>
<dbReference type="PANTHER" id="PTHR45947">
    <property type="entry name" value="SULFOQUINOVOSYL TRANSFERASE SQD2"/>
    <property type="match status" value="1"/>
</dbReference>
<evidence type="ECO:0000313" key="4">
    <source>
        <dbReference type="Proteomes" id="UP001548832"/>
    </source>
</evidence>
<dbReference type="RefSeq" id="WP_354463109.1">
    <property type="nucleotide sequence ID" value="NZ_JBEWSZ010000002.1"/>
</dbReference>
<name>A0ABV2DLX6_9HYPH</name>
<evidence type="ECO:0000259" key="1">
    <source>
        <dbReference type="Pfam" id="PF00534"/>
    </source>
</evidence>
<gene>
    <name evidence="3" type="ORF">ABVQ20_28940</name>
</gene>
<feature type="domain" description="Glycosyltransferase subfamily 4-like N-terminal" evidence="2">
    <location>
        <begin position="14"/>
        <end position="191"/>
    </location>
</feature>
<evidence type="ECO:0000259" key="2">
    <source>
        <dbReference type="Pfam" id="PF13439"/>
    </source>
</evidence>
<dbReference type="SUPFAM" id="SSF53756">
    <property type="entry name" value="UDP-Glycosyltransferase/glycogen phosphorylase"/>
    <property type="match status" value="1"/>
</dbReference>
<keyword evidence="3" id="KW-0328">Glycosyltransferase</keyword>